<evidence type="ECO:0000313" key="1">
    <source>
        <dbReference type="EMBL" id="ORA15190.1"/>
    </source>
</evidence>
<comment type="caution">
    <text evidence="1">The sequence shown here is derived from an EMBL/GenBank/DDBJ whole genome shotgun (WGS) entry which is preliminary data.</text>
</comment>
<gene>
    <name evidence="1" type="ORF">BST14_12355</name>
</gene>
<name>A0A1W9ZHK3_MYCAI</name>
<accession>A0A1W9ZHK3</accession>
<evidence type="ECO:0000313" key="2">
    <source>
        <dbReference type="Proteomes" id="UP000192707"/>
    </source>
</evidence>
<dbReference type="AlphaFoldDB" id="A0A1W9ZHK3"/>
<dbReference type="Proteomes" id="UP000192707">
    <property type="component" value="Unassembled WGS sequence"/>
</dbReference>
<dbReference type="EMBL" id="MVHG01000024">
    <property type="protein sequence ID" value="ORA15190.1"/>
    <property type="molecule type" value="Genomic_DNA"/>
</dbReference>
<keyword evidence="2" id="KW-1185">Reference proteome</keyword>
<sequence>MVGAALGGLAVAEIPLLLSESAGKVSARTVSASLFSGTINASCAICEFPSILAGSARAAILLAQLYKSRSKCHAGR</sequence>
<organism evidence="1 2">
    <name type="scientific">Mycobacterium arosiense ATCC BAA-1401 = DSM 45069</name>
    <dbReference type="NCBI Taxonomy" id="1265311"/>
    <lineage>
        <taxon>Bacteria</taxon>
        <taxon>Bacillati</taxon>
        <taxon>Actinomycetota</taxon>
        <taxon>Actinomycetes</taxon>
        <taxon>Mycobacteriales</taxon>
        <taxon>Mycobacteriaceae</taxon>
        <taxon>Mycobacterium</taxon>
        <taxon>Mycobacterium avium complex (MAC)</taxon>
    </lineage>
</organism>
<reference evidence="1 2" key="1">
    <citation type="submission" date="2016-12" db="EMBL/GenBank/DDBJ databases">
        <title>The new phylogeny of genus Mycobacterium.</title>
        <authorList>
            <person name="Tortoli E."/>
            <person name="Trovato A."/>
            <person name="Cirillo D.M."/>
        </authorList>
    </citation>
    <scope>NUCLEOTIDE SEQUENCE [LARGE SCALE GENOMIC DNA]</scope>
    <source>
        <strain evidence="1 2">DSM 45069</strain>
    </source>
</reference>
<proteinExistence type="predicted"/>
<protein>
    <submittedName>
        <fullName evidence="1">Uncharacterized protein</fullName>
    </submittedName>
</protein>